<sequence length="97" mass="11132">MFVSPGFPVRPCPECQAGQLHRQYLAYYTWLGNDLITVPDFPAWVCDLCGHREYDANALNRLSLILSPTAGSAPKRRRRVRPQVRQRVKNPRPSQPE</sequence>
<gene>
    <name evidence="2" type="ORF">SE15_03510</name>
</gene>
<feature type="region of interest" description="Disordered" evidence="1">
    <location>
        <begin position="70"/>
        <end position="97"/>
    </location>
</feature>
<dbReference type="NCBIfam" id="TIGR03831">
    <property type="entry name" value="YgiT_finger"/>
    <property type="match status" value="1"/>
</dbReference>
<dbReference type="STRING" id="869279.SE15_03510"/>
<dbReference type="InterPro" id="IPR022453">
    <property type="entry name" value="Znf_MqsA-type"/>
</dbReference>
<dbReference type="EMBL" id="LGKO01000002">
    <property type="protein sequence ID" value="KPL84232.1"/>
    <property type="molecule type" value="Genomic_DNA"/>
</dbReference>
<evidence type="ECO:0008006" key="4">
    <source>
        <dbReference type="Google" id="ProtNLM"/>
    </source>
</evidence>
<dbReference type="OrthoDB" id="164658at2"/>
<evidence type="ECO:0000256" key="1">
    <source>
        <dbReference type="SAM" id="MobiDB-lite"/>
    </source>
</evidence>
<comment type="caution">
    <text evidence="2">The sequence shown here is derived from an EMBL/GenBank/DDBJ whole genome shotgun (WGS) entry which is preliminary data.</text>
</comment>
<proteinExistence type="predicted"/>
<keyword evidence="3" id="KW-1185">Reference proteome</keyword>
<reference evidence="2 3" key="1">
    <citation type="submission" date="2015-07" db="EMBL/GenBank/DDBJ databases">
        <title>Whole genome sequence of Thermanaerothrix daxensis DSM 23592.</title>
        <authorList>
            <person name="Hemp J."/>
            <person name="Ward L.M."/>
            <person name="Pace L.A."/>
            <person name="Fischer W.W."/>
        </authorList>
    </citation>
    <scope>NUCLEOTIDE SEQUENCE [LARGE SCALE GENOMIC DNA]</scope>
    <source>
        <strain evidence="2 3">GNS-1</strain>
    </source>
</reference>
<dbReference type="RefSeq" id="WP_054520704.1">
    <property type="nucleotide sequence ID" value="NZ_LGKO01000002.1"/>
</dbReference>
<dbReference type="Proteomes" id="UP000050544">
    <property type="component" value="Unassembled WGS sequence"/>
</dbReference>
<accession>A0A0P6XL93</accession>
<dbReference type="Gene3D" id="3.10.20.860">
    <property type="match status" value="1"/>
</dbReference>
<organism evidence="2 3">
    <name type="scientific">Thermanaerothrix daxensis</name>
    <dbReference type="NCBI Taxonomy" id="869279"/>
    <lineage>
        <taxon>Bacteria</taxon>
        <taxon>Bacillati</taxon>
        <taxon>Chloroflexota</taxon>
        <taxon>Anaerolineae</taxon>
        <taxon>Anaerolineales</taxon>
        <taxon>Anaerolineaceae</taxon>
        <taxon>Thermanaerothrix</taxon>
    </lineage>
</organism>
<evidence type="ECO:0000313" key="3">
    <source>
        <dbReference type="Proteomes" id="UP000050544"/>
    </source>
</evidence>
<evidence type="ECO:0000313" key="2">
    <source>
        <dbReference type="EMBL" id="KPL84232.1"/>
    </source>
</evidence>
<dbReference type="AlphaFoldDB" id="A0A0P6XL93"/>
<name>A0A0P6XL93_9CHLR</name>
<feature type="compositionally biased region" description="Basic residues" evidence="1">
    <location>
        <begin position="74"/>
        <end position="90"/>
    </location>
</feature>
<protein>
    <recommendedName>
        <fullName evidence="4">YgiT-type zinc finger protein</fullName>
    </recommendedName>
</protein>